<reference evidence="2" key="1">
    <citation type="submission" date="2017-01" db="EMBL/GenBank/DDBJ databases">
        <authorList>
            <person name="Varghese N."/>
            <person name="Submissions S."/>
        </authorList>
    </citation>
    <scope>NUCLEOTIDE SEQUENCE [LARGE SCALE GENOMIC DNA]</scope>
    <source>
        <strain evidence="2">DSM 29591</strain>
    </source>
</reference>
<keyword evidence="2" id="KW-1185">Reference proteome</keyword>
<dbReference type="EMBL" id="FTPR01000004">
    <property type="protein sequence ID" value="SIT92027.1"/>
    <property type="molecule type" value="Genomic_DNA"/>
</dbReference>
<accession>A0A1R3XKH3</accession>
<dbReference type="OrthoDB" id="8068570at2"/>
<sequence length="252" mass="27980">MSARSIFGTVQNVSVILRDLEDSGMRIEVGDDFALYRYYRSTCVDRGDMSPLFDTACSFIDATNGFWICGFNELDQLVHTQAVRLLDLPGISLGKHLDMHRHKYIVPDTTPDPDLTFFQGPEALKTVTGSVGYCGDFWLPSHGLGGPRSHGATSLLSRLLFEILQQAWSPDFVFAFVPRYLAAKGAHLRYGYTHCEPGAWVGPDKQITNEEYLIWMNASDIKGVLSRDVQSIRKAAHVASMRAPLTSIDSTG</sequence>
<dbReference type="Proteomes" id="UP000186997">
    <property type="component" value="Unassembled WGS sequence"/>
</dbReference>
<name>A0A1R3XKH3_9RHOB</name>
<organism evidence="1 2">
    <name type="scientific">Yoonia rosea</name>
    <dbReference type="NCBI Taxonomy" id="287098"/>
    <lineage>
        <taxon>Bacteria</taxon>
        <taxon>Pseudomonadati</taxon>
        <taxon>Pseudomonadota</taxon>
        <taxon>Alphaproteobacteria</taxon>
        <taxon>Rhodobacterales</taxon>
        <taxon>Paracoccaceae</taxon>
        <taxon>Yoonia</taxon>
    </lineage>
</organism>
<gene>
    <name evidence="1" type="ORF">SAMN05421665_3546</name>
</gene>
<protein>
    <submittedName>
        <fullName evidence="1">Uncharacterized protein</fullName>
    </submittedName>
</protein>
<proteinExistence type="predicted"/>
<evidence type="ECO:0000313" key="2">
    <source>
        <dbReference type="Proteomes" id="UP000186997"/>
    </source>
</evidence>
<dbReference type="AlphaFoldDB" id="A0A1R3XKH3"/>
<evidence type="ECO:0000313" key="1">
    <source>
        <dbReference type="EMBL" id="SIT92027.1"/>
    </source>
</evidence>